<keyword evidence="5 6" id="KW-0472">Membrane</keyword>
<evidence type="ECO:0000256" key="1">
    <source>
        <dbReference type="ARBA" id="ARBA00004141"/>
    </source>
</evidence>
<dbReference type="InterPro" id="IPR051611">
    <property type="entry name" value="ECF_transporter_component"/>
</dbReference>
<feature type="transmembrane region" description="Helical" evidence="6">
    <location>
        <begin position="102"/>
        <end position="123"/>
    </location>
</feature>
<dbReference type="PANTHER" id="PTHR34857:SF2">
    <property type="entry name" value="SLL0384 PROTEIN"/>
    <property type="match status" value="1"/>
</dbReference>
<keyword evidence="3 6" id="KW-0812">Transmembrane</keyword>
<keyword evidence="2" id="KW-1003">Cell membrane</keyword>
<dbReference type="OrthoDB" id="92887at2"/>
<proteinExistence type="predicted"/>
<dbReference type="AlphaFoldDB" id="A0A2N0YZ32"/>
<evidence type="ECO:0000256" key="5">
    <source>
        <dbReference type="ARBA" id="ARBA00023136"/>
    </source>
</evidence>
<gene>
    <name evidence="7" type="ORF">CWS01_16445</name>
</gene>
<protein>
    <submittedName>
        <fullName evidence="7">Energy-coupling factor transporter transmembrane protein EcfT</fullName>
    </submittedName>
</protein>
<evidence type="ECO:0000256" key="3">
    <source>
        <dbReference type="ARBA" id="ARBA00022692"/>
    </source>
</evidence>
<feature type="transmembrane region" description="Helical" evidence="6">
    <location>
        <begin position="62"/>
        <end position="81"/>
    </location>
</feature>
<dbReference type="Pfam" id="PF02361">
    <property type="entry name" value="CbiQ"/>
    <property type="match status" value="1"/>
</dbReference>
<keyword evidence="8" id="KW-1185">Reference proteome</keyword>
<dbReference type="Proteomes" id="UP000233375">
    <property type="component" value="Unassembled WGS sequence"/>
</dbReference>
<evidence type="ECO:0000256" key="2">
    <source>
        <dbReference type="ARBA" id="ARBA00022475"/>
    </source>
</evidence>
<organism evidence="7 8">
    <name type="scientific">Niallia nealsonii</name>
    <dbReference type="NCBI Taxonomy" id="115979"/>
    <lineage>
        <taxon>Bacteria</taxon>
        <taxon>Bacillati</taxon>
        <taxon>Bacillota</taxon>
        <taxon>Bacilli</taxon>
        <taxon>Bacillales</taxon>
        <taxon>Bacillaceae</taxon>
        <taxon>Niallia</taxon>
    </lineage>
</organism>
<evidence type="ECO:0000256" key="4">
    <source>
        <dbReference type="ARBA" id="ARBA00022989"/>
    </source>
</evidence>
<feature type="transmembrane region" description="Helical" evidence="6">
    <location>
        <begin position="12"/>
        <end position="31"/>
    </location>
</feature>
<feature type="transmembrane region" description="Helical" evidence="6">
    <location>
        <begin position="228"/>
        <end position="246"/>
    </location>
</feature>
<dbReference type="GO" id="GO:0005886">
    <property type="term" value="C:plasma membrane"/>
    <property type="evidence" value="ECO:0007669"/>
    <property type="project" value="UniProtKB-ARBA"/>
</dbReference>
<dbReference type="CDD" id="cd16914">
    <property type="entry name" value="EcfT"/>
    <property type="match status" value="1"/>
</dbReference>
<dbReference type="PANTHER" id="PTHR34857">
    <property type="entry name" value="SLL0384 PROTEIN"/>
    <property type="match status" value="1"/>
</dbReference>
<dbReference type="InterPro" id="IPR003339">
    <property type="entry name" value="ABC/ECF_trnsptr_transmembrane"/>
</dbReference>
<sequence length="248" mass="28567">MLTSNQSYLSAINPAVKLATHVLLMIMLMSLDDPFTTFYLWIFVIIIGITIGGWRLPYLLKVLLPYTFFFVLVFWMMAAFGKGENVLFHWAWFRVTEESIKNGFNLSLRMLGFVTIGLLFTSTTDLNKLMMSLIHQFHLSPKWAYGFLAGFRCIPLFQEELSQMKAAHRIRGYSNYGSWKAFSRYAVPLLTTAIRRSERMAIAMVARGFTGTKERTYYIKPTVSRRDYGYFISTLLIAGAIIFVIGNY</sequence>
<accession>A0A2N0YZ32</accession>
<dbReference type="RefSeq" id="WP_101178266.1">
    <property type="nucleotide sequence ID" value="NZ_PISE01000040.1"/>
</dbReference>
<evidence type="ECO:0000256" key="6">
    <source>
        <dbReference type="SAM" id="Phobius"/>
    </source>
</evidence>
<reference evidence="7 8" key="1">
    <citation type="journal article" date="2003" name="Int. J. Syst. Evol. Microbiol.">
        <title>Bacillus nealsonii sp. nov., isolated from a spacecraft-assembly facility, whose spores are gamma-radiation resistant.</title>
        <authorList>
            <person name="Venkateswaran K."/>
            <person name="Kempf M."/>
            <person name="Chen F."/>
            <person name="Satomi M."/>
            <person name="Nicholson W."/>
            <person name="Kern R."/>
        </authorList>
    </citation>
    <scope>NUCLEOTIDE SEQUENCE [LARGE SCALE GENOMIC DNA]</scope>
    <source>
        <strain evidence="7 8">FO-92</strain>
    </source>
</reference>
<comment type="caution">
    <text evidence="7">The sequence shown here is derived from an EMBL/GenBank/DDBJ whole genome shotgun (WGS) entry which is preliminary data.</text>
</comment>
<evidence type="ECO:0000313" key="8">
    <source>
        <dbReference type="Proteomes" id="UP000233375"/>
    </source>
</evidence>
<comment type="subcellular location">
    <subcellularLocation>
        <location evidence="1">Membrane</location>
        <topology evidence="1">Multi-pass membrane protein</topology>
    </subcellularLocation>
</comment>
<evidence type="ECO:0000313" key="7">
    <source>
        <dbReference type="EMBL" id="PKG22512.1"/>
    </source>
</evidence>
<dbReference type="EMBL" id="PISE01000040">
    <property type="protein sequence ID" value="PKG22512.1"/>
    <property type="molecule type" value="Genomic_DNA"/>
</dbReference>
<name>A0A2N0YZ32_9BACI</name>
<feature type="transmembrane region" description="Helical" evidence="6">
    <location>
        <begin position="38"/>
        <end position="56"/>
    </location>
</feature>
<keyword evidence="4 6" id="KW-1133">Transmembrane helix</keyword>